<dbReference type="Proteomes" id="UP000658514">
    <property type="component" value="Unassembled WGS sequence"/>
</dbReference>
<sequence>MFRQTAFGIALSTLVLASGLTTSPIPGHSSTNKPTHNQSVSIAANQTAAPTTAFNTTALEKSVFDKVNRYRVSVGLPKLSLNASITRQARIHSQNMASGKVPFSHQGFKQRVTVLPIIYSSAGENLAFNQGYSDPASQAIVGWLNSPGHLKNIQGKYNLTGIGVATNQKGEVYLTQIFLRTN</sequence>
<proteinExistence type="predicted"/>
<evidence type="ECO:0000256" key="1">
    <source>
        <dbReference type="SAM" id="SignalP"/>
    </source>
</evidence>
<dbReference type="SUPFAM" id="SSF55797">
    <property type="entry name" value="PR-1-like"/>
    <property type="match status" value="1"/>
</dbReference>
<dbReference type="CDD" id="cd05379">
    <property type="entry name" value="CAP_bacterial"/>
    <property type="match status" value="1"/>
</dbReference>
<dbReference type="Pfam" id="PF00188">
    <property type="entry name" value="CAP"/>
    <property type="match status" value="1"/>
</dbReference>
<accession>A0ABR8A4H2</accession>
<evidence type="ECO:0000259" key="2">
    <source>
        <dbReference type="Pfam" id="PF00188"/>
    </source>
</evidence>
<evidence type="ECO:0000313" key="3">
    <source>
        <dbReference type="EMBL" id="MBD2193987.1"/>
    </source>
</evidence>
<feature type="chain" id="PRO_5046068975" evidence="1">
    <location>
        <begin position="18"/>
        <end position="182"/>
    </location>
</feature>
<keyword evidence="4" id="KW-1185">Reference proteome</keyword>
<dbReference type="InterPro" id="IPR035940">
    <property type="entry name" value="CAP_sf"/>
</dbReference>
<organism evidence="3 4">
    <name type="scientific">Calothrix parietina FACHB-288</name>
    <dbReference type="NCBI Taxonomy" id="2692896"/>
    <lineage>
        <taxon>Bacteria</taxon>
        <taxon>Bacillati</taxon>
        <taxon>Cyanobacteriota</taxon>
        <taxon>Cyanophyceae</taxon>
        <taxon>Nostocales</taxon>
        <taxon>Calotrichaceae</taxon>
        <taxon>Calothrix</taxon>
    </lineage>
</organism>
<dbReference type="Gene3D" id="3.40.33.10">
    <property type="entry name" value="CAP"/>
    <property type="match status" value="1"/>
</dbReference>
<protein>
    <submittedName>
        <fullName evidence="3">CAP domain-containing protein</fullName>
    </submittedName>
</protein>
<dbReference type="PANTHER" id="PTHR31157:SF1">
    <property type="entry name" value="SCP DOMAIN-CONTAINING PROTEIN"/>
    <property type="match status" value="1"/>
</dbReference>
<reference evidence="3 4" key="1">
    <citation type="journal article" date="2020" name="ISME J.">
        <title>Comparative genomics reveals insights into cyanobacterial evolution and habitat adaptation.</title>
        <authorList>
            <person name="Chen M.Y."/>
            <person name="Teng W.K."/>
            <person name="Zhao L."/>
            <person name="Hu C.X."/>
            <person name="Zhou Y.K."/>
            <person name="Han B.P."/>
            <person name="Song L.R."/>
            <person name="Shu W.S."/>
        </authorList>
    </citation>
    <scope>NUCLEOTIDE SEQUENCE [LARGE SCALE GENOMIC DNA]</scope>
    <source>
        <strain evidence="3 4">FACHB-288</strain>
    </source>
</reference>
<comment type="caution">
    <text evidence="3">The sequence shown here is derived from an EMBL/GenBank/DDBJ whole genome shotgun (WGS) entry which is preliminary data.</text>
</comment>
<evidence type="ECO:0000313" key="4">
    <source>
        <dbReference type="Proteomes" id="UP000658514"/>
    </source>
</evidence>
<dbReference type="RefSeq" id="WP_190538358.1">
    <property type="nucleotide sequence ID" value="NZ_CAWPNO010000001.1"/>
</dbReference>
<dbReference type="PANTHER" id="PTHR31157">
    <property type="entry name" value="SCP DOMAIN-CONTAINING PROTEIN"/>
    <property type="match status" value="1"/>
</dbReference>
<feature type="domain" description="SCP" evidence="2">
    <location>
        <begin position="65"/>
        <end position="178"/>
    </location>
</feature>
<name>A0ABR8A4H2_9CYAN</name>
<dbReference type="EMBL" id="JACJQH010000001">
    <property type="protein sequence ID" value="MBD2193987.1"/>
    <property type="molecule type" value="Genomic_DNA"/>
</dbReference>
<gene>
    <name evidence="3" type="ORF">H6G24_00565</name>
</gene>
<keyword evidence="1" id="KW-0732">Signal</keyword>
<feature type="signal peptide" evidence="1">
    <location>
        <begin position="1"/>
        <end position="17"/>
    </location>
</feature>
<dbReference type="InterPro" id="IPR014044">
    <property type="entry name" value="CAP_dom"/>
</dbReference>